<reference evidence="3 4" key="1">
    <citation type="journal article" date="2007" name="Nature">
        <title>Evolution of genes and genomes on the Drosophila phylogeny.</title>
        <authorList>
            <consortium name="Drosophila 12 Genomes Consortium"/>
            <person name="Clark A.G."/>
            <person name="Eisen M.B."/>
            <person name="Smith D.R."/>
            <person name="Bergman C.M."/>
            <person name="Oliver B."/>
            <person name="Markow T.A."/>
            <person name="Kaufman T.C."/>
            <person name="Kellis M."/>
            <person name="Gelbart W."/>
            <person name="Iyer V.N."/>
            <person name="Pollard D.A."/>
            <person name="Sackton T.B."/>
            <person name="Larracuente A.M."/>
            <person name="Singh N.D."/>
            <person name="Abad J.P."/>
            <person name="Abt D.N."/>
            <person name="Adryan B."/>
            <person name="Aguade M."/>
            <person name="Akashi H."/>
            <person name="Anderson W.W."/>
            <person name="Aquadro C.F."/>
            <person name="Ardell D.H."/>
            <person name="Arguello R."/>
            <person name="Artieri C.G."/>
            <person name="Barbash D.A."/>
            <person name="Barker D."/>
            <person name="Barsanti P."/>
            <person name="Batterham P."/>
            <person name="Batzoglou S."/>
            <person name="Begun D."/>
            <person name="Bhutkar A."/>
            <person name="Blanco E."/>
            <person name="Bosak S.A."/>
            <person name="Bradley R.K."/>
            <person name="Brand A.D."/>
            <person name="Brent M.R."/>
            <person name="Brooks A.N."/>
            <person name="Brown R.H."/>
            <person name="Butlin R.K."/>
            <person name="Caggese C."/>
            <person name="Calvi B.R."/>
            <person name="Bernardo de Carvalho A."/>
            <person name="Caspi A."/>
            <person name="Castrezana S."/>
            <person name="Celniker S.E."/>
            <person name="Chang J.L."/>
            <person name="Chapple C."/>
            <person name="Chatterji S."/>
            <person name="Chinwalla A."/>
            <person name="Civetta A."/>
            <person name="Clifton S.W."/>
            <person name="Comeron J.M."/>
            <person name="Costello J.C."/>
            <person name="Coyne J.A."/>
            <person name="Daub J."/>
            <person name="David R.G."/>
            <person name="Delcher A.L."/>
            <person name="Delehaunty K."/>
            <person name="Do C.B."/>
            <person name="Ebling H."/>
            <person name="Edwards K."/>
            <person name="Eickbush T."/>
            <person name="Evans J.D."/>
            <person name="Filipski A."/>
            <person name="Findeiss S."/>
            <person name="Freyhult E."/>
            <person name="Fulton L."/>
            <person name="Fulton R."/>
            <person name="Garcia A.C."/>
            <person name="Gardiner A."/>
            <person name="Garfield D.A."/>
            <person name="Garvin B.E."/>
            <person name="Gibson G."/>
            <person name="Gilbert D."/>
            <person name="Gnerre S."/>
            <person name="Godfrey J."/>
            <person name="Good R."/>
            <person name="Gotea V."/>
            <person name="Gravely B."/>
            <person name="Greenberg A.J."/>
            <person name="Griffiths-Jones S."/>
            <person name="Gross S."/>
            <person name="Guigo R."/>
            <person name="Gustafson E.A."/>
            <person name="Haerty W."/>
            <person name="Hahn M.W."/>
            <person name="Halligan D.L."/>
            <person name="Halpern A.L."/>
            <person name="Halter G.M."/>
            <person name="Han M.V."/>
            <person name="Heger A."/>
            <person name="Hillier L."/>
            <person name="Hinrichs A.S."/>
            <person name="Holmes I."/>
            <person name="Hoskins R.A."/>
            <person name="Hubisz M.J."/>
            <person name="Hultmark D."/>
            <person name="Huntley M.A."/>
            <person name="Jaffe D.B."/>
            <person name="Jagadeeshan S."/>
            <person name="Jeck W.R."/>
            <person name="Johnson J."/>
            <person name="Jones C.D."/>
            <person name="Jordan W.C."/>
            <person name="Karpen G.H."/>
            <person name="Kataoka E."/>
            <person name="Keightley P.D."/>
            <person name="Kheradpour P."/>
            <person name="Kirkness E.F."/>
            <person name="Koerich L.B."/>
            <person name="Kristiansen K."/>
            <person name="Kudrna D."/>
            <person name="Kulathinal R.J."/>
            <person name="Kumar S."/>
            <person name="Kwok R."/>
            <person name="Lander E."/>
            <person name="Langley C.H."/>
            <person name="Lapoint R."/>
            <person name="Lazzaro B.P."/>
            <person name="Lee S.J."/>
            <person name="Levesque L."/>
            <person name="Li R."/>
            <person name="Lin C.F."/>
            <person name="Lin M.F."/>
            <person name="Lindblad-Toh K."/>
            <person name="Llopart A."/>
            <person name="Long M."/>
            <person name="Low L."/>
            <person name="Lozovsky E."/>
            <person name="Lu J."/>
            <person name="Luo M."/>
            <person name="Machado C.A."/>
            <person name="Makalowski W."/>
            <person name="Marzo M."/>
            <person name="Matsuda M."/>
            <person name="Matzkin L."/>
            <person name="McAllister B."/>
            <person name="McBride C.S."/>
            <person name="McKernan B."/>
            <person name="McKernan K."/>
            <person name="Mendez-Lago M."/>
            <person name="Minx P."/>
            <person name="Mollenhauer M.U."/>
            <person name="Montooth K."/>
            <person name="Mount S.M."/>
            <person name="Mu X."/>
            <person name="Myers E."/>
            <person name="Negre B."/>
            <person name="Newfeld S."/>
            <person name="Nielsen R."/>
            <person name="Noor M.A."/>
            <person name="O'Grady P."/>
            <person name="Pachter L."/>
            <person name="Papaceit M."/>
            <person name="Parisi M.J."/>
            <person name="Parisi M."/>
            <person name="Parts L."/>
            <person name="Pedersen J.S."/>
            <person name="Pesole G."/>
            <person name="Phillippy A.M."/>
            <person name="Ponting C.P."/>
            <person name="Pop M."/>
            <person name="Porcelli D."/>
            <person name="Powell J.R."/>
            <person name="Prohaska S."/>
            <person name="Pruitt K."/>
            <person name="Puig M."/>
            <person name="Quesneville H."/>
            <person name="Ram K.R."/>
            <person name="Rand D."/>
            <person name="Rasmussen M.D."/>
            <person name="Reed L.K."/>
            <person name="Reenan R."/>
            <person name="Reily A."/>
            <person name="Remington K.A."/>
            <person name="Rieger T.T."/>
            <person name="Ritchie M.G."/>
            <person name="Robin C."/>
            <person name="Rogers Y.H."/>
            <person name="Rohde C."/>
            <person name="Rozas J."/>
            <person name="Rubenfield M.J."/>
            <person name="Ruiz A."/>
            <person name="Russo S."/>
            <person name="Salzberg S.L."/>
            <person name="Sanchez-Gracia A."/>
            <person name="Saranga D.J."/>
            <person name="Sato H."/>
            <person name="Schaeffer S.W."/>
            <person name="Schatz M.C."/>
            <person name="Schlenke T."/>
            <person name="Schwartz R."/>
            <person name="Segarra C."/>
            <person name="Singh R.S."/>
            <person name="Sirot L."/>
            <person name="Sirota M."/>
            <person name="Sisneros N.B."/>
            <person name="Smith C.D."/>
            <person name="Smith T.F."/>
            <person name="Spieth J."/>
            <person name="Stage D.E."/>
            <person name="Stark A."/>
            <person name="Stephan W."/>
            <person name="Strausberg R.L."/>
            <person name="Strempel S."/>
            <person name="Sturgill D."/>
            <person name="Sutton G."/>
            <person name="Sutton G.G."/>
            <person name="Tao W."/>
            <person name="Teichmann S."/>
            <person name="Tobari Y.N."/>
            <person name="Tomimura Y."/>
            <person name="Tsolas J.M."/>
            <person name="Valente V.L."/>
            <person name="Venter E."/>
            <person name="Venter J.C."/>
            <person name="Vicario S."/>
            <person name="Vieira F.G."/>
            <person name="Vilella A.J."/>
            <person name="Villasante A."/>
            <person name="Walenz B."/>
            <person name="Wang J."/>
            <person name="Wasserman M."/>
            <person name="Watts T."/>
            <person name="Wilson D."/>
            <person name="Wilson R.K."/>
            <person name="Wing R.A."/>
            <person name="Wolfner M.F."/>
            <person name="Wong A."/>
            <person name="Wong G.K."/>
            <person name="Wu C.I."/>
            <person name="Wu G."/>
            <person name="Yamamoto D."/>
            <person name="Yang H.P."/>
            <person name="Yang S.P."/>
            <person name="Yorke J.A."/>
            <person name="Yoshida K."/>
            <person name="Zdobnov E."/>
            <person name="Zhang P."/>
            <person name="Zhang Y."/>
            <person name="Zimin A.V."/>
            <person name="Baldwin J."/>
            <person name="Abdouelleil A."/>
            <person name="Abdulkadir J."/>
            <person name="Abebe A."/>
            <person name="Abera B."/>
            <person name="Abreu J."/>
            <person name="Acer S.C."/>
            <person name="Aftuck L."/>
            <person name="Alexander A."/>
            <person name="An P."/>
            <person name="Anderson E."/>
            <person name="Anderson S."/>
            <person name="Arachi H."/>
            <person name="Azer M."/>
            <person name="Bachantsang P."/>
            <person name="Barry A."/>
            <person name="Bayul T."/>
            <person name="Berlin A."/>
            <person name="Bessette D."/>
            <person name="Bloom T."/>
            <person name="Blye J."/>
            <person name="Boguslavskiy L."/>
            <person name="Bonnet C."/>
            <person name="Boukhgalter B."/>
            <person name="Bourzgui I."/>
            <person name="Brown A."/>
            <person name="Cahill P."/>
            <person name="Channer S."/>
            <person name="Cheshatsang Y."/>
            <person name="Chuda L."/>
            <person name="Citroen M."/>
            <person name="Collymore A."/>
            <person name="Cooke P."/>
            <person name="Costello M."/>
            <person name="D'Aco K."/>
            <person name="Daza R."/>
            <person name="De Haan G."/>
            <person name="DeGray S."/>
            <person name="DeMaso C."/>
            <person name="Dhargay N."/>
            <person name="Dooley K."/>
            <person name="Dooley E."/>
            <person name="Doricent M."/>
            <person name="Dorje P."/>
            <person name="Dorjee K."/>
            <person name="Dupes A."/>
            <person name="Elong R."/>
            <person name="Falk J."/>
            <person name="Farina A."/>
            <person name="Faro S."/>
            <person name="Ferguson D."/>
            <person name="Fisher S."/>
            <person name="Foley C.D."/>
            <person name="Franke A."/>
            <person name="Friedrich D."/>
            <person name="Gadbois L."/>
            <person name="Gearin G."/>
            <person name="Gearin C.R."/>
            <person name="Giannoukos G."/>
            <person name="Goode T."/>
            <person name="Graham J."/>
            <person name="Grandbois E."/>
            <person name="Grewal S."/>
            <person name="Gyaltsen K."/>
            <person name="Hafez N."/>
            <person name="Hagos B."/>
            <person name="Hall J."/>
            <person name="Henson C."/>
            <person name="Hollinger A."/>
            <person name="Honan T."/>
            <person name="Huard M.D."/>
            <person name="Hughes L."/>
            <person name="Hurhula B."/>
            <person name="Husby M.E."/>
            <person name="Kamat A."/>
            <person name="Kanga B."/>
            <person name="Kashin S."/>
            <person name="Khazanovich D."/>
            <person name="Kisner P."/>
            <person name="Lance K."/>
            <person name="Lara M."/>
            <person name="Lee W."/>
            <person name="Lennon N."/>
            <person name="Letendre F."/>
            <person name="LeVine R."/>
            <person name="Lipovsky A."/>
            <person name="Liu X."/>
            <person name="Liu J."/>
            <person name="Liu S."/>
            <person name="Lokyitsang T."/>
            <person name="Lokyitsang Y."/>
            <person name="Lubonja R."/>
            <person name="Lui A."/>
            <person name="MacDonald P."/>
            <person name="Magnisalis V."/>
            <person name="Maru K."/>
            <person name="Matthews C."/>
            <person name="McCusker W."/>
            <person name="McDonough S."/>
            <person name="Mehta T."/>
            <person name="Meldrim J."/>
            <person name="Meneus L."/>
            <person name="Mihai O."/>
            <person name="Mihalev A."/>
            <person name="Mihova T."/>
            <person name="Mittelman R."/>
            <person name="Mlenga V."/>
            <person name="Montmayeur A."/>
            <person name="Mulrain L."/>
            <person name="Navidi A."/>
            <person name="Naylor J."/>
            <person name="Negash T."/>
            <person name="Nguyen T."/>
            <person name="Nguyen N."/>
            <person name="Nicol R."/>
            <person name="Norbu C."/>
            <person name="Norbu N."/>
            <person name="Novod N."/>
            <person name="O'Neill B."/>
            <person name="Osman S."/>
            <person name="Markiewicz E."/>
            <person name="Oyono O.L."/>
            <person name="Patti C."/>
            <person name="Phunkhang P."/>
            <person name="Pierre F."/>
            <person name="Priest M."/>
            <person name="Raghuraman S."/>
            <person name="Rege F."/>
            <person name="Reyes R."/>
            <person name="Rise C."/>
            <person name="Rogov P."/>
            <person name="Ross K."/>
            <person name="Ryan E."/>
            <person name="Settipalli S."/>
            <person name="Shea T."/>
            <person name="Sherpa N."/>
            <person name="Shi L."/>
            <person name="Shih D."/>
            <person name="Sparrow T."/>
            <person name="Spaulding J."/>
            <person name="Stalker J."/>
            <person name="Stange-Thomann N."/>
            <person name="Stavropoulos S."/>
            <person name="Stone C."/>
            <person name="Strader C."/>
            <person name="Tesfaye S."/>
            <person name="Thomson T."/>
            <person name="Thoulutsang Y."/>
            <person name="Thoulutsang D."/>
            <person name="Topham K."/>
            <person name="Topping I."/>
            <person name="Tsamla T."/>
            <person name="Vassiliev H."/>
            <person name="Vo A."/>
            <person name="Wangchuk T."/>
            <person name="Wangdi T."/>
            <person name="Weiand M."/>
            <person name="Wilkinson J."/>
            <person name="Wilson A."/>
            <person name="Yadav S."/>
            <person name="Young G."/>
            <person name="Yu Q."/>
            <person name="Zembek L."/>
            <person name="Zhong D."/>
            <person name="Zimmer A."/>
            <person name="Zwirko Z."/>
            <person name="Jaffe D.B."/>
            <person name="Alvarez P."/>
            <person name="Brockman W."/>
            <person name="Butler J."/>
            <person name="Chin C."/>
            <person name="Gnerre S."/>
            <person name="Grabherr M."/>
            <person name="Kleber M."/>
            <person name="Mauceli E."/>
            <person name="MacCallum I."/>
        </authorList>
    </citation>
    <scope>NUCLEOTIDE SEQUENCE [LARGE SCALE GENOMIC DNA]</scope>
    <source>
        <strain evidence="4">Tucson 14030-0811.24</strain>
    </source>
</reference>
<feature type="region of interest" description="Disordered" evidence="1">
    <location>
        <begin position="441"/>
        <end position="461"/>
    </location>
</feature>
<dbReference type="HOGENOM" id="CLU_433672_0_0_1"/>
<evidence type="ECO:0000313" key="3">
    <source>
        <dbReference type="EMBL" id="EDW83650.2"/>
    </source>
</evidence>
<keyword evidence="4" id="KW-1185">Reference proteome</keyword>
<dbReference type="InParanoid" id="B4NI00"/>
<feature type="compositionally biased region" description="Basic and acidic residues" evidence="1">
    <location>
        <begin position="362"/>
        <end position="372"/>
    </location>
</feature>
<evidence type="ECO:0000313" key="4">
    <source>
        <dbReference type="Proteomes" id="UP000007798"/>
    </source>
</evidence>
<dbReference type="EMBL" id="CH964272">
    <property type="protein sequence ID" value="EDW83650.2"/>
    <property type="molecule type" value="Genomic_DNA"/>
</dbReference>
<name>B4NI00_DROWI</name>
<feature type="transmembrane region" description="Helical" evidence="2">
    <location>
        <begin position="487"/>
        <end position="509"/>
    </location>
</feature>
<keyword evidence="2" id="KW-1133">Transmembrane helix</keyword>
<dbReference type="Proteomes" id="UP000007798">
    <property type="component" value="Unassembled WGS sequence"/>
</dbReference>
<feature type="region of interest" description="Disordered" evidence="1">
    <location>
        <begin position="1"/>
        <end position="29"/>
    </location>
</feature>
<dbReference type="GO" id="GO:0031982">
    <property type="term" value="C:vesicle"/>
    <property type="evidence" value="ECO:0007669"/>
    <property type="project" value="EnsemblMetazoa"/>
</dbReference>
<feature type="region of interest" description="Disordered" evidence="1">
    <location>
        <begin position="316"/>
        <end position="372"/>
    </location>
</feature>
<keyword evidence="2" id="KW-0812">Transmembrane</keyword>
<dbReference type="STRING" id="7260.B4NI00"/>
<feature type="transmembrane region" description="Helical" evidence="2">
    <location>
        <begin position="33"/>
        <end position="54"/>
    </location>
</feature>
<dbReference type="GO" id="GO:0009986">
    <property type="term" value="C:cell surface"/>
    <property type="evidence" value="ECO:0007669"/>
    <property type="project" value="EnsemblMetazoa"/>
</dbReference>
<feature type="region of interest" description="Disordered" evidence="1">
    <location>
        <begin position="168"/>
        <end position="208"/>
    </location>
</feature>
<feature type="compositionally biased region" description="Low complexity" evidence="1">
    <location>
        <begin position="10"/>
        <end position="28"/>
    </location>
</feature>
<gene>
    <name evidence="3" type="primary">Dwil\GK13722</name>
    <name evidence="3" type="ORF">Dwil_GK13722</name>
</gene>
<evidence type="ECO:0000256" key="2">
    <source>
        <dbReference type="SAM" id="Phobius"/>
    </source>
</evidence>
<sequence>MAISKSQPCSSSLGSCNTNPSSSSSSRNRNNKVLALPSSSSMLFVLLAVIFMLATGLAEPYESTTITAELEGPYTEVIKQDITNFQFKTAADDLEDDNFGSLSEGGLEQDIRDAVKSEVESEIEAGAFDFVLARRDEHSMTPDRVIAKINHILYSAVANSREAKTLESVAVAKEESTESPEPAAEAESESKLETPSDSQTAESRHRPLPNITSDLVSVIFNEDRAITEQPITKINLLALEHQHKDLELRDTTPAPYVYDPPKHQVTKKQGVEDLLPIEPPVVPEAEDDFIREDRKLKPETNALLEPIAVTHLPDIEENINVKDPNPQQETSSSPKPLVTVEAEEADAEPKVEQETAETEATSEGKDKVPENAVESDNKRVVHADEDVEGAEETTISVDRPVKTTTELNYVAEASTDVVFDNETTTKLVEAEEEPIKVESIDRADDSTGTATPLVSYPPHDADQTFDSNLADERTAHLSLSSTSRSTLIIALCSGTAVIFIIISLVIFVVSFQRQHGTLDIEMQEQRLGKDSLDEEDAQLKLLDVDLSAPAILVSMGNEETDECL</sequence>
<dbReference type="eggNOG" id="KOG1181">
    <property type="taxonomic scope" value="Eukaryota"/>
</dbReference>
<keyword evidence="2" id="KW-0472">Membrane</keyword>
<feature type="compositionally biased region" description="Polar residues" evidence="1">
    <location>
        <begin position="325"/>
        <end position="334"/>
    </location>
</feature>
<dbReference type="GO" id="GO:0007369">
    <property type="term" value="P:gastrulation"/>
    <property type="evidence" value="ECO:0007669"/>
    <property type="project" value="EnsemblMetazoa"/>
</dbReference>
<dbReference type="AlphaFoldDB" id="B4NI00"/>
<dbReference type="OrthoDB" id="7867578at2759"/>
<accession>B4NI00</accession>
<evidence type="ECO:0000256" key="1">
    <source>
        <dbReference type="SAM" id="MobiDB-lite"/>
    </source>
</evidence>
<organism evidence="3 4">
    <name type="scientific">Drosophila willistoni</name>
    <name type="common">Fruit fly</name>
    <dbReference type="NCBI Taxonomy" id="7260"/>
    <lineage>
        <taxon>Eukaryota</taxon>
        <taxon>Metazoa</taxon>
        <taxon>Ecdysozoa</taxon>
        <taxon>Arthropoda</taxon>
        <taxon>Hexapoda</taxon>
        <taxon>Insecta</taxon>
        <taxon>Pterygota</taxon>
        <taxon>Neoptera</taxon>
        <taxon>Endopterygota</taxon>
        <taxon>Diptera</taxon>
        <taxon>Brachycera</taxon>
        <taxon>Muscomorpha</taxon>
        <taxon>Ephydroidea</taxon>
        <taxon>Drosophilidae</taxon>
        <taxon>Drosophila</taxon>
        <taxon>Sophophora</taxon>
    </lineage>
</organism>
<proteinExistence type="predicted"/>
<protein>
    <submittedName>
        <fullName evidence="3">Uncharacterized protein</fullName>
    </submittedName>
</protein>
<dbReference type="PROSITE" id="PS51257">
    <property type="entry name" value="PROKAR_LIPOPROTEIN"/>
    <property type="match status" value="1"/>
</dbReference>